<dbReference type="AlphaFoldDB" id="A2DIR0"/>
<dbReference type="SMR" id="A2DIR0"/>
<dbReference type="SUPFAM" id="SSF48403">
    <property type="entry name" value="Ankyrin repeat"/>
    <property type="match status" value="1"/>
</dbReference>
<reference evidence="1" key="2">
    <citation type="journal article" date="2007" name="Science">
        <title>Draft genome sequence of the sexually transmitted pathogen Trichomonas vaginalis.</title>
        <authorList>
            <person name="Carlton J.M."/>
            <person name="Hirt R.P."/>
            <person name="Silva J.C."/>
            <person name="Delcher A.L."/>
            <person name="Schatz M."/>
            <person name="Zhao Q."/>
            <person name="Wortman J.R."/>
            <person name="Bidwell S.L."/>
            <person name="Alsmark U.C.M."/>
            <person name="Besteiro S."/>
            <person name="Sicheritz-Ponten T."/>
            <person name="Noel C.J."/>
            <person name="Dacks J.B."/>
            <person name="Foster P.G."/>
            <person name="Simillion C."/>
            <person name="Van de Peer Y."/>
            <person name="Miranda-Saavedra D."/>
            <person name="Barton G.J."/>
            <person name="Westrop G.D."/>
            <person name="Mueller S."/>
            <person name="Dessi D."/>
            <person name="Fiori P.L."/>
            <person name="Ren Q."/>
            <person name="Paulsen I."/>
            <person name="Zhang H."/>
            <person name="Bastida-Corcuera F.D."/>
            <person name="Simoes-Barbosa A."/>
            <person name="Brown M.T."/>
            <person name="Hayes R.D."/>
            <person name="Mukherjee M."/>
            <person name="Okumura C.Y."/>
            <person name="Schneider R."/>
            <person name="Smith A.J."/>
            <person name="Vanacova S."/>
            <person name="Villalvazo M."/>
            <person name="Haas B.J."/>
            <person name="Pertea M."/>
            <person name="Feldblyum T.V."/>
            <person name="Utterback T.R."/>
            <person name="Shu C.L."/>
            <person name="Osoegawa K."/>
            <person name="de Jong P.J."/>
            <person name="Hrdy I."/>
            <person name="Horvathova L."/>
            <person name="Zubacova Z."/>
            <person name="Dolezal P."/>
            <person name="Malik S.B."/>
            <person name="Logsdon J.M. Jr."/>
            <person name="Henze K."/>
            <person name="Gupta A."/>
            <person name="Wang C.C."/>
            <person name="Dunne R.L."/>
            <person name="Upcroft J.A."/>
            <person name="Upcroft P."/>
            <person name="White O."/>
            <person name="Salzberg S.L."/>
            <person name="Tang P."/>
            <person name="Chiu C.-H."/>
            <person name="Lee Y.-S."/>
            <person name="Embley T.M."/>
            <person name="Coombs G.H."/>
            <person name="Mottram J.C."/>
            <person name="Tachezy J."/>
            <person name="Fraser-Liggett C.M."/>
            <person name="Johnson P.J."/>
        </authorList>
    </citation>
    <scope>NUCLEOTIDE SEQUENCE [LARGE SCALE GENOMIC DNA]</scope>
    <source>
        <strain evidence="1">G3</strain>
    </source>
</reference>
<proteinExistence type="predicted"/>
<dbReference type="PANTHER" id="PTHR24159">
    <property type="match status" value="1"/>
</dbReference>
<organism evidence="1 2">
    <name type="scientific">Trichomonas vaginalis (strain ATCC PRA-98 / G3)</name>
    <dbReference type="NCBI Taxonomy" id="412133"/>
    <lineage>
        <taxon>Eukaryota</taxon>
        <taxon>Metamonada</taxon>
        <taxon>Parabasalia</taxon>
        <taxon>Trichomonadida</taxon>
        <taxon>Trichomonadidae</taxon>
        <taxon>Trichomonas</taxon>
    </lineage>
</organism>
<evidence type="ECO:0000313" key="2">
    <source>
        <dbReference type="Proteomes" id="UP000001542"/>
    </source>
</evidence>
<dbReference type="EMBL" id="DS113205">
    <property type="protein sequence ID" value="EAY19673.1"/>
    <property type="molecule type" value="Genomic_DNA"/>
</dbReference>
<dbReference type="VEuPathDB" id="TrichDB:TVAGG3_0562550"/>
<dbReference type="InterPro" id="IPR036770">
    <property type="entry name" value="Ankyrin_rpt-contain_sf"/>
</dbReference>
<dbReference type="InParanoid" id="A2DIR0"/>
<keyword evidence="2" id="KW-1185">Reference proteome</keyword>
<evidence type="ECO:0000313" key="1">
    <source>
        <dbReference type="EMBL" id="EAY19673.1"/>
    </source>
</evidence>
<sequence>MKEEEILNLYSKESPLYYIAWDKVDDLKNKFPDLDININKRINDITPLDCAIKYGLELCFNYLKNKGAWYSKNSDEYAAQSDNKNIFMRMIEDGKSFDNMISTALQFHNYEIAEYLQTNFGQSFDSIAESMYFGNYEIASYLFSNGADVNEIYILLLSIFIIIL</sequence>
<accession>A2DIR0</accession>
<dbReference type="Proteomes" id="UP000001542">
    <property type="component" value="Unassembled WGS sequence"/>
</dbReference>
<dbReference type="VEuPathDB" id="TrichDB:TVAG_432690"/>
<name>A2DIR0_TRIV3</name>
<gene>
    <name evidence="1" type="ORF">TVAG_432690</name>
</gene>
<dbReference type="Gene3D" id="1.25.40.20">
    <property type="entry name" value="Ankyrin repeat-containing domain"/>
    <property type="match status" value="1"/>
</dbReference>
<evidence type="ECO:0008006" key="3">
    <source>
        <dbReference type="Google" id="ProtNLM"/>
    </source>
</evidence>
<dbReference type="KEGG" id="tva:5465202"/>
<protein>
    <recommendedName>
        <fullName evidence="3">DUF3447 domain-containing protein</fullName>
    </recommendedName>
</protein>
<dbReference type="RefSeq" id="XP_001580659.1">
    <property type="nucleotide sequence ID" value="XM_001580609.1"/>
</dbReference>
<dbReference type="PANTHER" id="PTHR24159:SF5">
    <property type="entry name" value="ANK_REP_REGION DOMAIN-CONTAINING PROTEIN"/>
    <property type="match status" value="1"/>
</dbReference>
<reference evidence="1" key="1">
    <citation type="submission" date="2006-10" db="EMBL/GenBank/DDBJ databases">
        <authorList>
            <person name="Amadeo P."/>
            <person name="Zhao Q."/>
            <person name="Wortman J."/>
            <person name="Fraser-Liggett C."/>
            <person name="Carlton J."/>
        </authorList>
    </citation>
    <scope>NUCLEOTIDE SEQUENCE</scope>
    <source>
        <strain evidence="1">G3</strain>
    </source>
</reference>